<feature type="region of interest" description="Disordered" evidence="1">
    <location>
        <begin position="1"/>
        <end position="49"/>
    </location>
</feature>
<gene>
    <name evidence="3" type="ORF">SCA03_13740</name>
</gene>
<reference evidence="3 4" key="1">
    <citation type="submission" date="2019-06" db="EMBL/GenBank/DDBJ databases">
        <title>Whole genome shotgun sequence of Streptomyces cacaoi subsp. cacaoi NBRC 12748.</title>
        <authorList>
            <person name="Hosoyama A."/>
            <person name="Uohara A."/>
            <person name="Ohji S."/>
            <person name="Ichikawa N."/>
        </authorList>
    </citation>
    <scope>NUCLEOTIDE SEQUENCE [LARGE SCALE GENOMIC DNA]</scope>
    <source>
        <strain evidence="3 4">NBRC 12748</strain>
    </source>
</reference>
<name>A0A4Y3QW67_STRCI</name>
<keyword evidence="2" id="KW-0812">Transmembrane</keyword>
<sequence length="478" mass="50066">MTDQGEDVPEDVPENVPENTAQPRGGRDGAGSGGGEGAGSGGQGTGRRRWYRRRAARRTAVTVLALALVAASGLVLYEVARGDDCWRPPKATARLAQDPARATRALDPGAGYVADAQLPGGAEKNASPDALTDLLSDSHWHTCHGPSGPRLIGDILTAATTGRTADDRTSPARRHTAPMARILHRAVNLLGGRSEGGHNEVTYPAEFRPYAARLLASWPDAVDAGAAHHATRMLTTDPASGEVRLLFGAHNFDSEQLETVLADVAAEPKSYATLYDALRARAADRIEPLSGDQALPAAVQGAGRGTARRSGGPGDGEGPEEDSVSARLQGSTAGLAALAHARDEHVAAGRVPNAAAFDRDVLRHSAGGYAPGARAEGPKVRFEGSAALREPSATAAAWARAGLRAGTGEGDGGGSTTGGPRAADWFMDYEQQLRRTVDLWIARRHVPADTAERLRGALARSRELQIDLRYPDGPLLDH</sequence>
<keyword evidence="4" id="KW-1185">Reference proteome</keyword>
<evidence type="ECO:0000313" key="4">
    <source>
        <dbReference type="Proteomes" id="UP000319210"/>
    </source>
</evidence>
<accession>A0A4Y3QW67</accession>
<comment type="caution">
    <text evidence="3">The sequence shown here is derived from an EMBL/GenBank/DDBJ whole genome shotgun (WGS) entry which is preliminary data.</text>
</comment>
<keyword evidence="2" id="KW-0472">Membrane</keyword>
<feature type="compositionally biased region" description="Acidic residues" evidence="1">
    <location>
        <begin position="1"/>
        <end position="13"/>
    </location>
</feature>
<dbReference type="AlphaFoldDB" id="A0A4Y3QW67"/>
<feature type="transmembrane region" description="Helical" evidence="2">
    <location>
        <begin position="55"/>
        <end position="77"/>
    </location>
</feature>
<feature type="compositionally biased region" description="Gly residues" evidence="1">
    <location>
        <begin position="28"/>
        <end position="45"/>
    </location>
</feature>
<keyword evidence="2" id="KW-1133">Transmembrane helix</keyword>
<evidence type="ECO:0000256" key="1">
    <source>
        <dbReference type="SAM" id="MobiDB-lite"/>
    </source>
</evidence>
<protein>
    <submittedName>
        <fullName evidence="3">Uncharacterized protein</fullName>
    </submittedName>
</protein>
<evidence type="ECO:0000313" key="3">
    <source>
        <dbReference type="EMBL" id="GEB48823.1"/>
    </source>
</evidence>
<evidence type="ECO:0000256" key="2">
    <source>
        <dbReference type="SAM" id="Phobius"/>
    </source>
</evidence>
<dbReference type="RefSeq" id="WP_141275251.1">
    <property type="nucleotide sequence ID" value="NZ_BJMM01000004.1"/>
</dbReference>
<dbReference type="EMBL" id="BJMM01000004">
    <property type="protein sequence ID" value="GEB48823.1"/>
    <property type="molecule type" value="Genomic_DNA"/>
</dbReference>
<dbReference type="Proteomes" id="UP000319210">
    <property type="component" value="Unassembled WGS sequence"/>
</dbReference>
<feature type="region of interest" description="Disordered" evidence="1">
    <location>
        <begin position="291"/>
        <end position="324"/>
    </location>
</feature>
<proteinExistence type="predicted"/>
<organism evidence="3 4">
    <name type="scientific">Streptomyces cacaoi</name>
    <dbReference type="NCBI Taxonomy" id="1898"/>
    <lineage>
        <taxon>Bacteria</taxon>
        <taxon>Bacillati</taxon>
        <taxon>Actinomycetota</taxon>
        <taxon>Actinomycetes</taxon>
        <taxon>Kitasatosporales</taxon>
        <taxon>Streptomycetaceae</taxon>
        <taxon>Streptomyces</taxon>
    </lineage>
</organism>